<feature type="repeat" description="WD" evidence="3">
    <location>
        <begin position="1249"/>
        <end position="1281"/>
    </location>
</feature>
<accession>A0ABU6CF08</accession>
<dbReference type="PANTHER" id="PTHR19848">
    <property type="entry name" value="WD40 REPEAT PROTEIN"/>
    <property type="match status" value="1"/>
</dbReference>
<feature type="repeat" description="WD" evidence="3">
    <location>
        <begin position="862"/>
        <end position="903"/>
    </location>
</feature>
<dbReference type="InterPro" id="IPR000157">
    <property type="entry name" value="TIR_dom"/>
</dbReference>
<dbReference type="Gene3D" id="2.130.10.10">
    <property type="entry name" value="YVTN repeat-like/Quinoprotein amine dehydrogenase"/>
    <property type="match status" value="6"/>
</dbReference>
<dbReference type="PROSITE" id="PS50294">
    <property type="entry name" value="WD_REPEATS_REGION"/>
    <property type="match status" value="14"/>
</dbReference>
<dbReference type="PANTHER" id="PTHR19848:SF8">
    <property type="entry name" value="F-BOX AND WD REPEAT DOMAIN CONTAINING 7"/>
    <property type="match status" value="1"/>
</dbReference>
<dbReference type="InterPro" id="IPR001680">
    <property type="entry name" value="WD40_rpt"/>
</dbReference>
<dbReference type="Pfam" id="PF20703">
    <property type="entry name" value="nSTAND1"/>
    <property type="match status" value="1"/>
</dbReference>
<protein>
    <submittedName>
        <fullName evidence="6">TIR domain-containing protein</fullName>
    </submittedName>
</protein>
<feature type="repeat" description="WD" evidence="3">
    <location>
        <begin position="774"/>
        <end position="817"/>
    </location>
</feature>
<dbReference type="CDD" id="cd00200">
    <property type="entry name" value="WD40"/>
    <property type="match status" value="2"/>
</dbReference>
<feature type="repeat" description="WD" evidence="3">
    <location>
        <begin position="688"/>
        <end position="720"/>
    </location>
</feature>
<dbReference type="EMBL" id="JAOZYB010000223">
    <property type="protein sequence ID" value="MEB3963207.1"/>
    <property type="molecule type" value="Genomic_DNA"/>
</dbReference>
<proteinExistence type="predicted"/>
<feature type="repeat" description="WD" evidence="3">
    <location>
        <begin position="818"/>
        <end position="859"/>
    </location>
</feature>
<feature type="repeat" description="WD" evidence="3">
    <location>
        <begin position="1077"/>
        <end position="1118"/>
    </location>
</feature>
<feature type="repeat" description="WD" evidence="3">
    <location>
        <begin position="905"/>
        <end position="946"/>
    </location>
</feature>
<feature type="repeat" description="WD" evidence="3">
    <location>
        <begin position="1034"/>
        <end position="1075"/>
    </location>
</feature>
<dbReference type="InterPro" id="IPR035897">
    <property type="entry name" value="Toll_tir_struct_dom_sf"/>
</dbReference>
<dbReference type="PROSITE" id="PS00678">
    <property type="entry name" value="WD_REPEATS_1"/>
    <property type="match status" value="5"/>
</dbReference>
<keyword evidence="1 3" id="KW-0853">WD repeat</keyword>
<feature type="domain" description="TIR" evidence="4">
    <location>
        <begin position="7"/>
        <end position="124"/>
    </location>
</feature>
<dbReference type="Gene3D" id="3.40.50.10140">
    <property type="entry name" value="Toll/interleukin-1 receptor homology (TIR) domain"/>
    <property type="match status" value="1"/>
</dbReference>
<dbReference type="Pfam" id="PF00400">
    <property type="entry name" value="WD40"/>
    <property type="match status" value="14"/>
</dbReference>
<dbReference type="Pfam" id="PF13676">
    <property type="entry name" value="TIR_2"/>
    <property type="match status" value="1"/>
</dbReference>
<feature type="repeat" description="WD" evidence="3">
    <location>
        <begin position="731"/>
        <end position="772"/>
    </location>
</feature>
<evidence type="ECO:0000313" key="6">
    <source>
        <dbReference type="EMBL" id="MEB3963207.1"/>
    </source>
</evidence>
<dbReference type="SUPFAM" id="SSF52200">
    <property type="entry name" value="Toll/Interleukin receptor TIR domain"/>
    <property type="match status" value="1"/>
</dbReference>
<sequence length="1335" mass="142764">MSTATLFISHSSQDRVVALRVAARLAEAGYQGIFLDIDPEAGIPAGRSWERELHAQLRRADAVIYLASAASAASHWCFAELSHARAHGSPVFPVRLDDAPRLRLLEDVQWVDLRAGESALDRLLNGLRRTGIHASGSFAWDATRSPYPGLEPFAPQDAAVFFGREPETGRLMELLQPTVQYGSGRFVAVVGPSGSGKSSLLHAGVLPRLSNHRWVVLPPLRPGRQPTAALADSLHQALVGHGLPAEGATAGRLLGEGSAALVELAGAVAHAEGALSAPGRSVLLVIDQAEELLTLTGVEEQKSFLRLLTGALGTGSPLWVLATVRSEFLTTSPERAGLTEAIDDPLVLEPLSRDRLPEVIELPARQAGLVLAPGLTARMVDETVGGDALSLLAYTLRALYARVGREGVVTVEDYEAVGGVEGALRRRADALREELTRRGQGEAVLPALLRLVTVDGDKEPSARRVPAAPLSADERTVMNVFAEARLLVRGAVPGQQPSYEVAHEALLRRWPPLHAKIAESRHFLRLRSELERLAADWERGAYDESYLLRGGRLGTFTTWSADHPKELSPLEERFVAESRSLAERERVLATRSQRRRRRLKAGLVALLVLALTAGALAYMNSERAQSRARLALADRLGAQSDAAVGSRPAVAVLVGLQSLSVAHQDRTTPRPPGGLVTGLARLTHTSTLLPHPDRVQGVDFAPDGTTLATCGYDGAVHLWDTAGGDAKGKPLRVPGGAVTDVAFAPAGTTLATGSEDGTIRLWDVRTRRLMGRPLVGHQGLAADVEFRPGSRSRLLASAGSDGTVRLWDVRTHRTQATLRAHDDAATSVAFSPDGRLLATAGWDRTARLWSVGKGAPQQLRTFTGHRDWLRRVAFAPDGATIATSSADGTARVWNVRTGRPEKWHLSGHGNDVWSVAYSPDGRLLATAEGDGTTWLWSARDGTPRGQALAGHTNLVNQVDFAPDSKRLATSSWDKSARLWSVAESYSVARPLTGHRADVNAVAFDRDSRLLATAGDDGTVRLWRTGAGEGAPRILRGHSGPVYRVAFSPRGDLIVSVGADGTARLWRSASGKAVRRITAGRSTQVRDVSFSPDGKQFATASMDSRVRIWSTATGRAVGKPLSGHDEPVNGVAYAPHGALLADVSNDTTGRLWNVRTRTPRGASLEGHTNIVNDVAFSPDGRLVATAGADLTVRLWNVPSGRLRGAPLTGSTGTLEDVAFSPDGSLVAGAGDDGAVRMWNVRTGRTAGFPLTGHRGEVYGVAFSPDGRFLASAGADGTARLWDRDFTDWVGASCRVVNRNLTAAEWRQYIPQKRYERTCPNLPAGQGAPPHAPAADY</sequence>
<dbReference type="SMART" id="SM00320">
    <property type="entry name" value="WD40"/>
    <property type="match status" value="14"/>
</dbReference>
<dbReference type="InterPro" id="IPR027417">
    <property type="entry name" value="P-loop_NTPase"/>
</dbReference>
<feature type="repeat" description="WD" evidence="3">
    <location>
        <begin position="1120"/>
        <end position="1161"/>
    </location>
</feature>
<feature type="repeat" description="WD" evidence="3">
    <location>
        <begin position="1206"/>
        <end position="1247"/>
    </location>
</feature>
<dbReference type="InterPro" id="IPR049052">
    <property type="entry name" value="nSTAND1"/>
</dbReference>
<dbReference type="PRINTS" id="PR00320">
    <property type="entry name" value="GPROTEINBRPT"/>
</dbReference>
<evidence type="ECO:0000313" key="7">
    <source>
        <dbReference type="Proteomes" id="UP001352223"/>
    </source>
</evidence>
<evidence type="ECO:0000259" key="5">
    <source>
        <dbReference type="Pfam" id="PF20703"/>
    </source>
</evidence>
<dbReference type="InterPro" id="IPR019775">
    <property type="entry name" value="WD40_repeat_CS"/>
</dbReference>
<evidence type="ECO:0000256" key="1">
    <source>
        <dbReference type="ARBA" id="ARBA00022574"/>
    </source>
</evidence>
<feature type="repeat" description="WD" evidence="3">
    <location>
        <begin position="991"/>
        <end position="1022"/>
    </location>
</feature>
<dbReference type="InterPro" id="IPR020472">
    <property type="entry name" value="WD40_PAC1"/>
</dbReference>
<dbReference type="InterPro" id="IPR036322">
    <property type="entry name" value="WD40_repeat_dom_sf"/>
</dbReference>
<feature type="domain" description="Novel STAND NTPase 1" evidence="5">
    <location>
        <begin position="146"/>
        <end position="543"/>
    </location>
</feature>
<comment type="caution">
    <text evidence="6">The sequence shown here is derived from an EMBL/GenBank/DDBJ whole genome shotgun (WGS) entry which is preliminary data.</text>
</comment>
<keyword evidence="2" id="KW-0677">Repeat</keyword>
<evidence type="ECO:0000259" key="4">
    <source>
        <dbReference type="Pfam" id="PF13676"/>
    </source>
</evidence>
<dbReference type="SUPFAM" id="SSF50978">
    <property type="entry name" value="WD40 repeat-like"/>
    <property type="match status" value="2"/>
</dbReference>
<reference evidence="6 7" key="1">
    <citation type="submission" date="2022-10" db="EMBL/GenBank/DDBJ databases">
        <authorList>
            <person name="Xie J."/>
            <person name="Shen N."/>
        </authorList>
    </citation>
    <scope>NUCLEOTIDE SEQUENCE [LARGE SCALE GENOMIC DNA]</scope>
    <source>
        <strain evidence="6 7">DSM 41681</strain>
    </source>
</reference>
<gene>
    <name evidence="6" type="ORF">OKJ48_23610</name>
</gene>
<dbReference type="RefSeq" id="WP_324770903.1">
    <property type="nucleotide sequence ID" value="NZ_BAAATS010000028.1"/>
</dbReference>
<keyword evidence="7" id="KW-1185">Reference proteome</keyword>
<evidence type="ECO:0000256" key="3">
    <source>
        <dbReference type="PROSITE-ProRule" id="PRU00221"/>
    </source>
</evidence>
<name>A0ABU6CF08_9ACTN</name>
<dbReference type="SUPFAM" id="SSF52540">
    <property type="entry name" value="P-loop containing nucleoside triphosphate hydrolases"/>
    <property type="match status" value="1"/>
</dbReference>
<evidence type="ECO:0000256" key="2">
    <source>
        <dbReference type="ARBA" id="ARBA00022737"/>
    </source>
</evidence>
<organism evidence="6 7">
    <name type="scientific">Streptomyces kunmingensis</name>
    <dbReference type="NCBI Taxonomy" id="68225"/>
    <lineage>
        <taxon>Bacteria</taxon>
        <taxon>Bacillati</taxon>
        <taxon>Actinomycetota</taxon>
        <taxon>Actinomycetes</taxon>
        <taxon>Kitasatosporales</taxon>
        <taxon>Streptomycetaceae</taxon>
        <taxon>Streptomyces</taxon>
    </lineage>
</organism>
<feature type="repeat" description="WD" evidence="3">
    <location>
        <begin position="948"/>
        <end position="989"/>
    </location>
</feature>
<feature type="repeat" description="WD" evidence="3">
    <location>
        <begin position="1163"/>
        <end position="1204"/>
    </location>
</feature>
<dbReference type="Proteomes" id="UP001352223">
    <property type="component" value="Unassembled WGS sequence"/>
</dbReference>
<dbReference type="PROSITE" id="PS50082">
    <property type="entry name" value="WD_REPEATS_2"/>
    <property type="match status" value="14"/>
</dbReference>
<dbReference type="Gene3D" id="3.40.50.300">
    <property type="entry name" value="P-loop containing nucleotide triphosphate hydrolases"/>
    <property type="match status" value="1"/>
</dbReference>
<dbReference type="InterPro" id="IPR015943">
    <property type="entry name" value="WD40/YVTN_repeat-like_dom_sf"/>
</dbReference>